<keyword evidence="1" id="KW-0812">Transmembrane</keyword>
<keyword evidence="1" id="KW-0472">Membrane</keyword>
<evidence type="ECO:0000256" key="1">
    <source>
        <dbReference type="SAM" id="Phobius"/>
    </source>
</evidence>
<feature type="transmembrane region" description="Helical" evidence="1">
    <location>
        <begin position="6"/>
        <end position="24"/>
    </location>
</feature>
<organism evidence="3 4">
    <name type="scientific">Ectothiorhodosinus mongolicus</name>
    <dbReference type="NCBI Taxonomy" id="233100"/>
    <lineage>
        <taxon>Bacteria</taxon>
        <taxon>Pseudomonadati</taxon>
        <taxon>Pseudomonadota</taxon>
        <taxon>Gammaproteobacteria</taxon>
        <taxon>Chromatiales</taxon>
        <taxon>Ectothiorhodospiraceae</taxon>
        <taxon>Ectothiorhodosinus</taxon>
    </lineage>
</organism>
<dbReference type="PROSITE" id="PS51352">
    <property type="entry name" value="THIOREDOXIN_2"/>
    <property type="match status" value="1"/>
</dbReference>
<dbReference type="AlphaFoldDB" id="A0A1R3VXI2"/>
<feature type="domain" description="Thioredoxin" evidence="2">
    <location>
        <begin position="28"/>
        <end position="130"/>
    </location>
</feature>
<dbReference type="InterPro" id="IPR036249">
    <property type="entry name" value="Thioredoxin-like_sf"/>
</dbReference>
<sequence>MGTTGWLIAILIALFLLGQFAFLYRSKGMQGRPAPDFAALLSAQQDPQAKFILYFFSPRCSMCQQISTTLESLQSEQDNVLFIDVGQQPEMAKKFRVMGTPTLIRVEKGLIKQVMMGAKDEDTVRGFVTH</sequence>
<dbReference type="Gene3D" id="3.40.30.10">
    <property type="entry name" value="Glutaredoxin"/>
    <property type="match status" value="1"/>
</dbReference>
<dbReference type="STRING" id="233100.SAMN05216526_1141"/>
<keyword evidence="4" id="KW-1185">Reference proteome</keyword>
<dbReference type="InterPro" id="IPR013766">
    <property type="entry name" value="Thioredoxin_domain"/>
</dbReference>
<dbReference type="CDD" id="cd02947">
    <property type="entry name" value="TRX_family"/>
    <property type="match status" value="1"/>
</dbReference>
<dbReference type="Proteomes" id="UP000223759">
    <property type="component" value="Unassembled WGS sequence"/>
</dbReference>
<gene>
    <name evidence="3" type="ORF">SAMN05216526_1141</name>
</gene>
<reference evidence="3 4" key="1">
    <citation type="submission" date="2017-01" db="EMBL/GenBank/DDBJ databases">
        <authorList>
            <person name="Mah S.A."/>
            <person name="Swanson W.J."/>
            <person name="Moy G.W."/>
            <person name="Vacquier V.D."/>
        </authorList>
    </citation>
    <scope>NUCLEOTIDE SEQUENCE [LARGE SCALE GENOMIC DNA]</scope>
    <source>
        <strain evidence="3 4">M9</strain>
    </source>
</reference>
<dbReference type="SUPFAM" id="SSF52833">
    <property type="entry name" value="Thioredoxin-like"/>
    <property type="match status" value="1"/>
</dbReference>
<proteinExistence type="predicted"/>
<dbReference type="EMBL" id="FTPK01000002">
    <property type="protein sequence ID" value="SIT69697.1"/>
    <property type="molecule type" value="Genomic_DNA"/>
</dbReference>
<protein>
    <submittedName>
        <fullName evidence="3">Thioredoxin 1</fullName>
    </submittedName>
</protein>
<dbReference type="Pfam" id="PF00085">
    <property type="entry name" value="Thioredoxin"/>
    <property type="match status" value="1"/>
</dbReference>
<evidence type="ECO:0000259" key="2">
    <source>
        <dbReference type="PROSITE" id="PS51352"/>
    </source>
</evidence>
<accession>A0A1R3VXI2</accession>
<evidence type="ECO:0000313" key="3">
    <source>
        <dbReference type="EMBL" id="SIT69697.1"/>
    </source>
</evidence>
<evidence type="ECO:0000313" key="4">
    <source>
        <dbReference type="Proteomes" id="UP000223759"/>
    </source>
</evidence>
<keyword evidence="1" id="KW-1133">Transmembrane helix</keyword>
<name>A0A1R3VXI2_9GAMM</name>